<feature type="transmembrane region" description="Helical" evidence="9">
    <location>
        <begin position="15"/>
        <end position="35"/>
    </location>
</feature>
<feature type="compositionally biased region" description="Basic and acidic residues" evidence="8">
    <location>
        <begin position="599"/>
        <end position="611"/>
    </location>
</feature>
<keyword evidence="9" id="KW-0812">Transmembrane</keyword>
<comment type="subcellular location">
    <subcellularLocation>
        <location evidence="1">Cell membrane</location>
    </subcellularLocation>
</comment>
<feature type="domain" description="Methyl-accepting transducer" evidence="10">
    <location>
        <begin position="280"/>
        <end position="516"/>
    </location>
</feature>
<dbReference type="SUPFAM" id="SSF58104">
    <property type="entry name" value="Methyl-accepting chemotaxis protein (MCP) signaling domain"/>
    <property type="match status" value="1"/>
</dbReference>
<name>A0A841RHE8_9BACI</name>
<keyword evidence="9" id="KW-1133">Transmembrane helix</keyword>
<evidence type="ECO:0000259" key="10">
    <source>
        <dbReference type="PROSITE" id="PS50111"/>
    </source>
</evidence>
<dbReference type="PANTHER" id="PTHR32089:SF112">
    <property type="entry name" value="LYSOZYME-LIKE PROTEIN-RELATED"/>
    <property type="match status" value="1"/>
</dbReference>
<dbReference type="InterPro" id="IPR003660">
    <property type="entry name" value="HAMP_dom"/>
</dbReference>
<keyword evidence="3 9" id="KW-0472">Membrane</keyword>
<dbReference type="SMART" id="SM00283">
    <property type="entry name" value="MA"/>
    <property type="match status" value="1"/>
</dbReference>
<dbReference type="Pfam" id="PF00672">
    <property type="entry name" value="HAMP"/>
    <property type="match status" value="1"/>
</dbReference>
<evidence type="ECO:0000313" key="12">
    <source>
        <dbReference type="EMBL" id="MBB6512081.1"/>
    </source>
</evidence>
<dbReference type="Pfam" id="PF00015">
    <property type="entry name" value="MCPsignal"/>
    <property type="match status" value="1"/>
</dbReference>
<keyword evidence="7" id="KW-0175">Coiled coil</keyword>
<feature type="transmembrane region" description="Helical" evidence="9">
    <location>
        <begin position="186"/>
        <end position="208"/>
    </location>
</feature>
<dbReference type="PROSITE" id="PS50111">
    <property type="entry name" value="CHEMOTAXIS_TRANSDUC_2"/>
    <property type="match status" value="1"/>
</dbReference>
<dbReference type="AlphaFoldDB" id="A0A841RHE8"/>
<evidence type="ECO:0000256" key="9">
    <source>
        <dbReference type="SAM" id="Phobius"/>
    </source>
</evidence>
<feature type="domain" description="HAMP" evidence="11">
    <location>
        <begin position="208"/>
        <end position="261"/>
    </location>
</feature>
<evidence type="ECO:0000256" key="7">
    <source>
        <dbReference type="SAM" id="Coils"/>
    </source>
</evidence>
<sequence>MWKWSNKNLTFKYGSVYAITIILFVTSAFFIHLLLTDTERQVKVMNQSTENSTRLMEMDLLIQERYSLLGQHIVAPNQHSASNFEETIEAFNRLLTAIEPYIDSENKQFLLNTVLENDAEIIESFNEYAALRESETSDNLNRRTLDNARRNYQQSSFSLEQLRSIFEEERAAAEDATSSSFERTTLILILSILLSVIVGIIILAIVSLDVRKRLKNILGFSEDIENGNLTTEALTVYGEDEFSRISQSLNTMKDGMENILKEITTVSTGINSKSGDLEQSATFLNGVSRNVSNTLKELITIVEEQSAAIVQISSTNNNFNERINSIEQFSAKMKESSLEVSADTKEGISLMNETVNNIDAINESVANSVSKVNVLVERAGDIVQITELITEIAERTNLLALNASIEAARAGDYGKGFAVVADEIRKLSQEVNQSIHNINIITEGIEQEANQVKIVLQSSNEKTINEQKKMEQNIMNLVRTEKSIHTLADNIDNIYTNLSTMTRESDEINTSLEELSNLSNKTTDYITEANQSIHEQNKVIDEINHHSDDLYHAASNLNKAMKQFTVHHSLSNDSDTIIDLHIEEYEVDTSTTDNNENSDEIHEDKMVSNDN</sequence>
<dbReference type="Proteomes" id="UP000572212">
    <property type="component" value="Unassembled WGS sequence"/>
</dbReference>
<dbReference type="InterPro" id="IPR004089">
    <property type="entry name" value="MCPsignal_dom"/>
</dbReference>
<accession>A0A841RHE8</accession>
<evidence type="ECO:0000256" key="5">
    <source>
        <dbReference type="ARBA" id="ARBA00029447"/>
    </source>
</evidence>
<keyword evidence="13" id="KW-1185">Reference proteome</keyword>
<evidence type="ECO:0000256" key="6">
    <source>
        <dbReference type="PROSITE-ProRule" id="PRU00284"/>
    </source>
</evidence>
<evidence type="ECO:0000259" key="11">
    <source>
        <dbReference type="PROSITE" id="PS50885"/>
    </source>
</evidence>
<keyword evidence="4 6" id="KW-0807">Transducer</keyword>
<keyword evidence="2" id="KW-1003">Cell membrane</keyword>
<evidence type="ECO:0000256" key="1">
    <source>
        <dbReference type="ARBA" id="ARBA00004236"/>
    </source>
</evidence>
<dbReference type="PROSITE" id="PS50885">
    <property type="entry name" value="HAMP"/>
    <property type="match status" value="1"/>
</dbReference>
<dbReference type="PANTHER" id="PTHR32089">
    <property type="entry name" value="METHYL-ACCEPTING CHEMOTAXIS PROTEIN MCPB"/>
    <property type="match status" value="1"/>
</dbReference>
<dbReference type="RefSeq" id="WP_184244957.1">
    <property type="nucleotide sequence ID" value="NZ_BAAACU010000002.1"/>
</dbReference>
<comment type="caution">
    <text evidence="12">The sequence shown here is derived from an EMBL/GenBank/DDBJ whole genome shotgun (WGS) entry which is preliminary data.</text>
</comment>
<gene>
    <name evidence="12" type="ORF">GGQ92_000862</name>
</gene>
<evidence type="ECO:0000256" key="2">
    <source>
        <dbReference type="ARBA" id="ARBA00022475"/>
    </source>
</evidence>
<evidence type="ECO:0000313" key="13">
    <source>
        <dbReference type="Proteomes" id="UP000572212"/>
    </source>
</evidence>
<proteinExistence type="inferred from homology"/>
<dbReference type="GO" id="GO:0007165">
    <property type="term" value="P:signal transduction"/>
    <property type="evidence" value="ECO:0007669"/>
    <property type="project" value="UniProtKB-KW"/>
</dbReference>
<evidence type="ECO:0000256" key="3">
    <source>
        <dbReference type="ARBA" id="ARBA00023136"/>
    </source>
</evidence>
<evidence type="ECO:0000256" key="4">
    <source>
        <dbReference type="ARBA" id="ARBA00023224"/>
    </source>
</evidence>
<feature type="coiled-coil region" evidence="7">
    <location>
        <begin position="460"/>
        <end position="521"/>
    </location>
</feature>
<reference evidence="12 13" key="1">
    <citation type="submission" date="2020-08" db="EMBL/GenBank/DDBJ databases">
        <title>Genomic Encyclopedia of Type Strains, Phase IV (KMG-IV): sequencing the most valuable type-strain genomes for metagenomic binning, comparative biology and taxonomic classification.</title>
        <authorList>
            <person name="Goeker M."/>
        </authorList>
    </citation>
    <scope>NUCLEOTIDE SEQUENCE [LARGE SCALE GENOMIC DNA]</scope>
    <source>
        <strain evidence="12 13">DSM 11805</strain>
    </source>
</reference>
<evidence type="ECO:0000256" key="8">
    <source>
        <dbReference type="SAM" id="MobiDB-lite"/>
    </source>
</evidence>
<feature type="region of interest" description="Disordered" evidence="8">
    <location>
        <begin position="588"/>
        <end position="611"/>
    </location>
</feature>
<dbReference type="EMBL" id="JACHON010000002">
    <property type="protein sequence ID" value="MBB6512081.1"/>
    <property type="molecule type" value="Genomic_DNA"/>
</dbReference>
<comment type="similarity">
    <text evidence="5">Belongs to the methyl-accepting chemotaxis (MCP) protein family.</text>
</comment>
<organism evidence="12 13">
    <name type="scientific">Gracilibacillus halotolerans</name>
    <dbReference type="NCBI Taxonomy" id="74386"/>
    <lineage>
        <taxon>Bacteria</taxon>
        <taxon>Bacillati</taxon>
        <taxon>Bacillota</taxon>
        <taxon>Bacilli</taxon>
        <taxon>Bacillales</taxon>
        <taxon>Bacillaceae</taxon>
        <taxon>Gracilibacillus</taxon>
    </lineage>
</organism>
<dbReference type="GO" id="GO:0005886">
    <property type="term" value="C:plasma membrane"/>
    <property type="evidence" value="ECO:0007669"/>
    <property type="project" value="UniProtKB-SubCell"/>
</dbReference>
<dbReference type="Gene3D" id="1.10.287.950">
    <property type="entry name" value="Methyl-accepting chemotaxis protein"/>
    <property type="match status" value="1"/>
</dbReference>
<dbReference type="Gene3D" id="6.10.340.10">
    <property type="match status" value="1"/>
</dbReference>
<protein>
    <submittedName>
        <fullName evidence="12">Methyl-accepting chemotaxis protein</fullName>
    </submittedName>
</protein>